<dbReference type="AlphaFoldDB" id="A0A7D8UYZ9"/>
<dbReference type="PANTHER" id="PTHR13556">
    <property type="entry name" value="TRANSCRIPTIONAL ADAPTER 3-RELATED"/>
    <property type="match status" value="1"/>
</dbReference>
<proteinExistence type="inferred from homology"/>
<feature type="region of interest" description="Disordered" evidence="6">
    <location>
        <begin position="391"/>
        <end position="424"/>
    </location>
</feature>
<feature type="region of interest" description="Disordered" evidence="6">
    <location>
        <begin position="1"/>
        <end position="227"/>
    </location>
</feature>
<evidence type="ECO:0000256" key="4">
    <source>
        <dbReference type="ARBA" id="ARBA00023163"/>
    </source>
</evidence>
<feature type="compositionally biased region" description="Basic and acidic residues" evidence="6">
    <location>
        <begin position="89"/>
        <end position="105"/>
    </location>
</feature>
<evidence type="ECO:0000256" key="3">
    <source>
        <dbReference type="ARBA" id="ARBA00023015"/>
    </source>
</evidence>
<dbReference type="GO" id="GO:0003713">
    <property type="term" value="F:transcription coactivator activity"/>
    <property type="evidence" value="ECO:0007669"/>
    <property type="project" value="TreeGrafter"/>
</dbReference>
<feature type="compositionally biased region" description="Low complexity" evidence="6">
    <location>
        <begin position="173"/>
        <end position="184"/>
    </location>
</feature>
<feature type="compositionally biased region" description="Low complexity" evidence="6">
    <location>
        <begin position="106"/>
        <end position="117"/>
    </location>
</feature>
<keyword evidence="5" id="KW-0539">Nucleus</keyword>
<keyword evidence="4" id="KW-0804">Transcription</keyword>
<dbReference type="Proteomes" id="UP000473826">
    <property type="component" value="Unassembled WGS sequence"/>
</dbReference>
<feature type="compositionally biased region" description="Low complexity" evidence="6">
    <location>
        <begin position="76"/>
        <end position="88"/>
    </location>
</feature>
<dbReference type="InterPro" id="IPR019340">
    <property type="entry name" value="Histone_AcTrfase_su3"/>
</dbReference>
<protein>
    <submittedName>
        <fullName evidence="7">Uncharacterized protein</fullName>
    </submittedName>
</protein>
<sequence>MAPRAPTLLSLMSSTGTYPPVPNTEDLESLRSALEAQSSSTATRIAAFPTPEAKKSKKDGKKRKERDETDERERAALAANQRAGAALEAVERRRVDPEVKVKNERASPAPSNASSASFRPGSQATYGGIQKRKKVKRVLDSDDEASTSGLKLKLAPGVHNKSRPQPVDPSPTPSSTASAPLPGSHIDWTLPAPPQRPLVPPRPEVQKPLPAGPKRQSEVDEDYSDKKAPSQIAMATFWQNVEPYIRDIREDDLAMLNFKADTPDSYVIPARGRHYTEVWDEEDGLPPGTTPRFPVPNLRQAANGTHQPPLVHCVPTEIRDANLLEENKGLGSMTERVVAAVIGGDDMVAAAKEAAGKTPEPEGEAVNATRVDVVDLEDRVKKELRSVMLLGEHEEVSTPAQSGSHTHMPSLMQPTATTTRSRRH</sequence>
<dbReference type="PANTHER" id="PTHR13556:SF2">
    <property type="entry name" value="TRANSCRIPTIONAL ADAPTER 3"/>
    <property type="match status" value="1"/>
</dbReference>
<dbReference type="OrthoDB" id="1232at2759"/>
<reference evidence="7 8" key="1">
    <citation type="journal article" date="2019" name="PLoS Genet.">
        <title>Convergent evolution of linked mating-type loci in basidiomycete fungi.</title>
        <authorList>
            <person name="Sun S."/>
            <person name="Coelho M.A."/>
            <person name="Heitman J."/>
            <person name="Nowrousian M."/>
        </authorList>
    </citation>
    <scope>NUCLEOTIDE SEQUENCE [LARGE SCALE GENOMIC DNA]</scope>
    <source>
        <strain evidence="7 8">CBS 4282</strain>
    </source>
</reference>
<evidence type="ECO:0000313" key="8">
    <source>
        <dbReference type="Proteomes" id="UP000473826"/>
    </source>
</evidence>
<evidence type="ECO:0000256" key="6">
    <source>
        <dbReference type="SAM" id="MobiDB-lite"/>
    </source>
</evidence>
<feature type="compositionally biased region" description="Basic residues" evidence="6">
    <location>
        <begin position="55"/>
        <end position="64"/>
    </location>
</feature>
<accession>A0A7D8UYZ9</accession>
<name>A0A7D8UYZ9_VANHU</name>
<dbReference type="EMBL" id="QKWK01000006">
    <property type="protein sequence ID" value="TXT08955.1"/>
    <property type="molecule type" value="Genomic_DNA"/>
</dbReference>
<dbReference type="GO" id="GO:0000124">
    <property type="term" value="C:SAGA complex"/>
    <property type="evidence" value="ECO:0007669"/>
    <property type="project" value="TreeGrafter"/>
</dbReference>
<gene>
    <name evidence="7" type="ORF">VHUM_02429</name>
</gene>
<dbReference type="GO" id="GO:0005634">
    <property type="term" value="C:nucleus"/>
    <property type="evidence" value="ECO:0007669"/>
    <property type="project" value="UniProtKB-SubCell"/>
</dbReference>
<dbReference type="GO" id="GO:0006357">
    <property type="term" value="P:regulation of transcription by RNA polymerase II"/>
    <property type="evidence" value="ECO:0007669"/>
    <property type="project" value="TreeGrafter"/>
</dbReference>
<feature type="compositionally biased region" description="Pro residues" evidence="6">
    <location>
        <begin position="191"/>
        <end position="203"/>
    </location>
</feature>
<evidence type="ECO:0000256" key="5">
    <source>
        <dbReference type="ARBA" id="ARBA00023242"/>
    </source>
</evidence>
<keyword evidence="3" id="KW-0805">Transcription regulation</keyword>
<evidence type="ECO:0000256" key="1">
    <source>
        <dbReference type="ARBA" id="ARBA00004123"/>
    </source>
</evidence>
<feature type="compositionally biased region" description="Basic and acidic residues" evidence="6">
    <location>
        <begin position="65"/>
        <end position="75"/>
    </location>
</feature>
<evidence type="ECO:0000256" key="2">
    <source>
        <dbReference type="ARBA" id="ARBA00005330"/>
    </source>
</evidence>
<comment type="similarity">
    <text evidence="2">Belongs to the NGG1 family.</text>
</comment>
<comment type="caution">
    <text evidence="7">The sequence shown here is derived from an EMBL/GenBank/DDBJ whole genome shotgun (WGS) entry which is preliminary data.</text>
</comment>
<keyword evidence="8" id="KW-1185">Reference proteome</keyword>
<organism evidence="7 8">
    <name type="scientific">Vanrija humicola</name>
    <name type="common">Yeast</name>
    <name type="synonym">Cryptococcus humicola</name>
    <dbReference type="NCBI Taxonomy" id="5417"/>
    <lineage>
        <taxon>Eukaryota</taxon>
        <taxon>Fungi</taxon>
        <taxon>Dikarya</taxon>
        <taxon>Basidiomycota</taxon>
        <taxon>Agaricomycotina</taxon>
        <taxon>Tremellomycetes</taxon>
        <taxon>Trichosporonales</taxon>
        <taxon>Trichosporonaceae</taxon>
        <taxon>Vanrija</taxon>
    </lineage>
</organism>
<comment type="subcellular location">
    <subcellularLocation>
        <location evidence="1">Nucleus</location>
    </subcellularLocation>
</comment>
<feature type="compositionally biased region" description="Polar residues" evidence="6">
    <location>
        <begin position="398"/>
        <end position="424"/>
    </location>
</feature>
<evidence type="ECO:0000313" key="7">
    <source>
        <dbReference type="EMBL" id="TXT08955.1"/>
    </source>
</evidence>